<keyword evidence="5" id="KW-0406">Ion transport</keyword>
<keyword evidence="4 6" id="KW-0732">Signal</keyword>
<keyword evidence="5" id="KW-0864">Zinc transport</keyword>
<evidence type="ECO:0000256" key="2">
    <source>
        <dbReference type="ARBA" id="ARBA00015915"/>
    </source>
</evidence>
<keyword evidence="8" id="KW-1185">Reference proteome</keyword>
<dbReference type="OrthoDB" id="7346865at2"/>
<sequence>MTRLTAALVLLAAPASAEVPSVLADTAPLHSLVSMVMGDLGPPTLIVPPGTSPHDASLSPSEARALTEADLILWTGDALLPWLGDSIDSLAPQATVVSLLESEGWEPLLLDAGAHHDHADEHDHAHEHAAEGIDPHAWLDPAVAAAWTGTIAEALAGQDPENAATYRANAEAAAQRLDALRADLSTRFAPHAGTSVAVGHDAYRYLERALGLGPSRAISAADGAAAAPSAVTALRDAVLAGELRCLLVDAETDPAWAGTLGEGADLRTASVDPDGVNLEPGPDLYPALMDGLSREIEACLAP</sequence>
<feature type="chain" id="PRO_5022689052" description="High-affinity zinc uptake system protein ZnuA" evidence="6">
    <location>
        <begin position="18"/>
        <end position="302"/>
    </location>
</feature>
<dbReference type="RefSeq" id="WP_139079630.1">
    <property type="nucleotide sequence ID" value="NZ_VDFV01000001.1"/>
</dbReference>
<dbReference type="SUPFAM" id="SSF53807">
    <property type="entry name" value="Helical backbone' metal receptor"/>
    <property type="match status" value="1"/>
</dbReference>
<dbReference type="Gene3D" id="3.40.50.1980">
    <property type="entry name" value="Nitrogenase molybdenum iron protein domain"/>
    <property type="match status" value="2"/>
</dbReference>
<evidence type="ECO:0000256" key="3">
    <source>
        <dbReference type="ARBA" id="ARBA00022448"/>
    </source>
</evidence>
<name>A0A5C4NNJ8_9RHOB</name>
<evidence type="ECO:0000256" key="6">
    <source>
        <dbReference type="SAM" id="SignalP"/>
    </source>
</evidence>
<evidence type="ECO:0000313" key="8">
    <source>
        <dbReference type="Proteomes" id="UP000305709"/>
    </source>
</evidence>
<evidence type="ECO:0000256" key="4">
    <source>
        <dbReference type="ARBA" id="ARBA00022729"/>
    </source>
</evidence>
<gene>
    <name evidence="7" type="ORF">FHG71_00400</name>
</gene>
<dbReference type="Proteomes" id="UP000305709">
    <property type="component" value="Unassembled WGS sequence"/>
</dbReference>
<dbReference type="InterPro" id="IPR050492">
    <property type="entry name" value="Bact_metal-bind_prot9"/>
</dbReference>
<accession>A0A5C4NNJ8</accession>
<protein>
    <recommendedName>
        <fullName evidence="2">High-affinity zinc uptake system protein ZnuA</fullName>
    </recommendedName>
</protein>
<evidence type="ECO:0000256" key="1">
    <source>
        <dbReference type="ARBA" id="ARBA00011028"/>
    </source>
</evidence>
<dbReference type="PANTHER" id="PTHR42953">
    <property type="entry name" value="HIGH-AFFINITY ZINC UPTAKE SYSTEM PROTEIN ZNUA-RELATED"/>
    <property type="match status" value="1"/>
</dbReference>
<dbReference type="GO" id="GO:0006829">
    <property type="term" value="P:zinc ion transport"/>
    <property type="evidence" value="ECO:0007669"/>
    <property type="project" value="UniProtKB-KW"/>
</dbReference>
<keyword evidence="3" id="KW-0813">Transport</keyword>
<reference evidence="7 8" key="1">
    <citation type="submission" date="2019-06" db="EMBL/GenBank/DDBJ databases">
        <authorList>
            <person name="Jiang L."/>
        </authorList>
    </citation>
    <scope>NUCLEOTIDE SEQUENCE [LARGE SCALE GENOMIC DNA]</scope>
    <source>
        <strain evidence="7 8">YIM 48858</strain>
    </source>
</reference>
<dbReference type="InterPro" id="IPR006127">
    <property type="entry name" value="ZnuA-like"/>
</dbReference>
<dbReference type="PANTHER" id="PTHR42953:SF3">
    <property type="entry name" value="HIGH-AFFINITY ZINC UPTAKE SYSTEM PROTEIN ZNUA"/>
    <property type="match status" value="1"/>
</dbReference>
<proteinExistence type="inferred from homology"/>
<comment type="similarity">
    <text evidence="1">Belongs to the bacterial solute-binding protein 9 family.</text>
</comment>
<evidence type="ECO:0000313" key="7">
    <source>
        <dbReference type="EMBL" id="TNC74636.1"/>
    </source>
</evidence>
<feature type="signal peptide" evidence="6">
    <location>
        <begin position="1"/>
        <end position="17"/>
    </location>
</feature>
<dbReference type="AlphaFoldDB" id="A0A5C4NNJ8"/>
<dbReference type="GO" id="GO:0046872">
    <property type="term" value="F:metal ion binding"/>
    <property type="evidence" value="ECO:0007669"/>
    <property type="project" value="InterPro"/>
</dbReference>
<keyword evidence="5" id="KW-0862">Zinc</keyword>
<comment type="caution">
    <text evidence="7">The sequence shown here is derived from an EMBL/GenBank/DDBJ whole genome shotgun (WGS) entry which is preliminary data.</text>
</comment>
<evidence type="ECO:0000256" key="5">
    <source>
        <dbReference type="ARBA" id="ARBA00022906"/>
    </source>
</evidence>
<dbReference type="EMBL" id="VDFV01000001">
    <property type="protein sequence ID" value="TNC74636.1"/>
    <property type="molecule type" value="Genomic_DNA"/>
</dbReference>
<dbReference type="Pfam" id="PF01297">
    <property type="entry name" value="ZnuA"/>
    <property type="match status" value="1"/>
</dbReference>
<organism evidence="7 8">
    <name type="scientific">Rubellimicrobium roseum</name>
    <dbReference type="NCBI Taxonomy" id="687525"/>
    <lineage>
        <taxon>Bacteria</taxon>
        <taxon>Pseudomonadati</taxon>
        <taxon>Pseudomonadota</taxon>
        <taxon>Alphaproteobacteria</taxon>
        <taxon>Rhodobacterales</taxon>
        <taxon>Roseobacteraceae</taxon>
        <taxon>Rubellimicrobium</taxon>
    </lineage>
</organism>